<evidence type="ECO:0000313" key="4">
    <source>
        <dbReference type="Proteomes" id="UP000192578"/>
    </source>
</evidence>
<keyword evidence="2" id="KW-0732">Signal</keyword>
<proteinExistence type="predicted"/>
<dbReference type="EMBL" id="MTYJ01000233">
    <property type="protein sequence ID" value="OWA51613.1"/>
    <property type="molecule type" value="Genomic_DNA"/>
</dbReference>
<sequence>MLRKNQTAWVTLIVVCFCTKHANSVFQTKPIRFPFPGNPSKVVELVVTVQDNSRTDEIASPGVNAEAHQNLFSNLSLKGVVEAAITQFRRNFSDLNLIPGLNILPETLNDLEPHEPLSNTSLVTPRLAQFSDDDTLQKHPKHLPLISGGDQPLSNDQAKVIASHCIFFTNCSYSCKTNCDATSSTIIKTFPGDDRRLYHDRNCSEELAIDHAARWKEADGIVMKHFDSARTNEIIATCSFYQINMYECYGVSDCSTRIRGTESCAGSAPWMGSYEGSPVKGFGWRGNITHVALNNAASGSQGHTTSNGTLESGVLKTCN</sequence>
<dbReference type="AlphaFoldDB" id="A0A9X6NEM9"/>
<reference evidence="4" key="1">
    <citation type="submission" date="2017-01" db="EMBL/GenBank/DDBJ databases">
        <title>Comparative genomics of anhydrobiosis in the tardigrade Hypsibius dujardini.</title>
        <authorList>
            <person name="Yoshida Y."/>
            <person name="Koutsovoulos G."/>
            <person name="Laetsch D."/>
            <person name="Stevens L."/>
            <person name="Kumar S."/>
            <person name="Horikawa D."/>
            <person name="Ishino K."/>
            <person name="Komine S."/>
            <person name="Tomita M."/>
            <person name="Blaxter M."/>
            <person name="Arakawa K."/>
        </authorList>
    </citation>
    <scope>NUCLEOTIDE SEQUENCE [LARGE SCALE GENOMIC DNA]</scope>
    <source>
        <strain evidence="4">Z151</strain>
    </source>
</reference>
<organism evidence="3 4">
    <name type="scientific">Hypsibius exemplaris</name>
    <name type="common">Freshwater tardigrade</name>
    <dbReference type="NCBI Taxonomy" id="2072580"/>
    <lineage>
        <taxon>Eukaryota</taxon>
        <taxon>Metazoa</taxon>
        <taxon>Ecdysozoa</taxon>
        <taxon>Tardigrada</taxon>
        <taxon>Eutardigrada</taxon>
        <taxon>Parachela</taxon>
        <taxon>Hypsibioidea</taxon>
        <taxon>Hypsibiidae</taxon>
        <taxon>Hypsibius</taxon>
    </lineage>
</organism>
<accession>A0A9X6NEM9</accession>
<dbReference type="Proteomes" id="UP000192578">
    <property type="component" value="Unassembled WGS sequence"/>
</dbReference>
<gene>
    <name evidence="3" type="ORF">BV898_16086</name>
</gene>
<evidence type="ECO:0000256" key="1">
    <source>
        <dbReference type="SAM" id="MobiDB-lite"/>
    </source>
</evidence>
<feature type="chain" id="PRO_5040814375" evidence="2">
    <location>
        <begin position="25"/>
        <end position="319"/>
    </location>
</feature>
<feature type="compositionally biased region" description="Polar residues" evidence="1">
    <location>
        <begin position="297"/>
        <end position="310"/>
    </location>
</feature>
<evidence type="ECO:0000256" key="2">
    <source>
        <dbReference type="SAM" id="SignalP"/>
    </source>
</evidence>
<feature type="signal peptide" evidence="2">
    <location>
        <begin position="1"/>
        <end position="24"/>
    </location>
</feature>
<evidence type="ECO:0000313" key="3">
    <source>
        <dbReference type="EMBL" id="OWA51613.1"/>
    </source>
</evidence>
<keyword evidence="4" id="KW-1185">Reference proteome</keyword>
<feature type="region of interest" description="Disordered" evidence="1">
    <location>
        <begin position="297"/>
        <end position="319"/>
    </location>
</feature>
<name>A0A9X6NEM9_HYPEX</name>
<comment type="caution">
    <text evidence="3">The sequence shown here is derived from an EMBL/GenBank/DDBJ whole genome shotgun (WGS) entry which is preliminary data.</text>
</comment>
<protein>
    <submittedName>
        <fullName evidence="3">Uncharacterized protein</fullName>
    </submittedName>
</protein>